<dbReference type="KEGG" id="pya:PYCH_13710"/>
<dbReference type="OrthoDB" id="86327at2157"/>
<dbReference type="RefSeq" id="WP_013906097.1">
    <property type="nucleotide sequence ID" value="NC_015680.1"/>
</dbReference>
<evidence type="ECO:0000313" key="1">
    <source>
        <dbReference type="EMBL" id="AEH25041.1"/>
    </source>
</evidence>
<dbReference type="STRING" id="529709.PYCH_13710"/>
<keyword evidence="2" id="KW-1185">Reference proteome</keyword>
<protein>
    <submittedName>
        <fullName evidence="1">Uncharacterized protein</fullName>
    </submittedName>
</protein>
<proteinExistence type="predicted"/>
<reference evidence="1 2" key="1">
    <citation type="journal article" date="2011" name="J. Bacteriol.">
        <title>Complete genome sequence of the obligate piezophilic hyperthermophilic archaeon Pyrococcus yayanosii CH1.</title>
        <authorList>
            <person name="Jun X."/>
            <person name="Lupeng L."/>
            <person name="Minjuan X."/>
            <person name="Oger P."/>
            <person name="Fengping W."/>
            <person name="Jebbar M."/>
            <person name="Xiang X."/>
        </authorList>
    </citation>
    <scope>NUCLEOTIDE SEQUENCE [LARGE SCALE GENOMIC DNA]</scope>
    <source>
        <strain evidence="2">CH1 / JCM 16557</strain>
    </source>
</reference>
<gene>
    <name evidence="1" type="ordered locus">PYCH_13710</name>
</gene>
<sequence length="146" mass="16248">MAVVKILDTGYPIKFLNEFLKGIKLGEVEGSERYVADARLDGGRMRVIHEFSTGEIMIWVDERAFPELLELLLSHPSFLRRAKVVGFSEALEVEGEGPWLKKGGFAVRFVKAGDELWLAGSYDGTYFAATLAGLKELLRLIKGAEL</sequence>
<dbReference type="eggNOG" id="arCOG07109">
    <property type="taxonomic scope" value="Archaea"/>
</dbReference>
<dbReference type="Proteomes" id="UP000008386">
    <property type="component" value="Chromosome"/>
</dbReference>
<organism evidence="1 2">
    <name type="scientific">Pyrococcus yayanosii (strain CH1 / JCM 16557)</name>
    <dbReference type="NCBI Taxonomy" id="529709"/>
    <lineage>
        <taxon>Archaea</taxon>
        <taxon>Methanobacteriati</taxon>
        <taxon>Methanobacteriota</taxon>
        <taxon>Thermococci</taxon>
        <taxon>Thermococcales</taxon>
        <taxon>Thermococcaceae</taxon>
        <taxon>Pyrococcus</taxon>
    </lineage>
</organism>
<dbReference type="GeneID" id="10837942"/>
<name>F8AFY7_PYRYC</name>
<accession>F8AFY7</accession>
<dbReference type="EMBL" id="CP002779">
    <property type="protein sequence ID" value="AEH25041.1"/>
    <property type="molecule type" value="Genomic_DNA"/>
</dbReference>
<dbReference type="HOGENOM" id="CLU_146470_0_0_2"/>
<dbReference type="AlphaFoldDB" id="F8AFY7"/>
<evidence type="ECO:0000313" key="2">
    <source>
        <dbReference type="Proteomes" id="UP000008386"/>
    </source>
</evidence>